<name>A0A7X9P394_9BACT</name>
<reference evidence="1 2" key="1">
    <citation type="submission" date="2020-04" db="EMBL/GenBank/DDBJ databases">
        <title>Flammeovirga sp. SR4, a novel species isolated from seawater.</title>
        <authorList>
            <person name="Wang X."/>
        </authorList>
    </citation>
    <scope>NUCLEOTIDE SEQUENCE [LARGE SCALE GENOMIC DNA]</scope>
    <source>
        <strain evidence="1 2">ATCC 23126</strain>
    </source>
</reference>
<dbReference type="Proteomes" id="UP000576082">
    <property type="component" value="Unassembled WGS sequence"/>
</dbReference>
<dbReference type="RefSeq" id="WP_169656841.1">
    <property type="nucleotide sequence ID" value="NZ_JABANE010000025.1"/>
</dbReference>
<organism evidence="1 2">
    <name type="scientific">Flammeovirga aprica JL-4</name>
    <dbReference type="NCBI Taxonomy" id="694437"/>
    <lineage>
        <taxon>Bacteria</taxon>
        <taxon>Pseudomonadati</taxon>
        <taxon>Bacteroidota</taxon>
        <taxon>Cytophagia</taxon>
        <taxon>Cytophagales</taxon>
        <taxon>Flammeovirgaceae</taxon>
        <taxon>Flammeovirga</taxon>
    </lineage>
</organism>
<comment type="caution">
    <text evidence="1">The sequence shown here is derived from an EMBL/GenBank/DDBJ whole genome shotgun (WGS) entry which is preliminary data.</text>
</comment>
<proteinExistence type="predicted"/>
<dbReference type="EMBL" id="JABANE010000025">
    <property type="protein sequence ID" value="NME68540.1"/>
    <property type="molecule type" value="Genomic_DNA"/>
</dbReference>
<evidence type="ECO:0000313" key="1">
    <source>
        <dbReference type="EMBL" id="NME68540.1"/>
    </source>
</evidence>
<dbReference type="AlphaFoldDB" id="A0A7X9P394"/>
<keyword evidence="2" id="KW-1185">Reference proteome</keyword>
<accession>A0A7X9P394</accession>
<evidence type="ECO:0000313" key="2">
    <source>
        <dbReference type="Proteomes" id="UP000576082"/>
    </source>
</evidence>
<protein>
    <submittedName>
        <fullName evidence="1">Uncharacterized protein</fullName>
    </submittedName>
</protein>
<gene>
    <name evidence="1" type="ORF">HHU12_11270</name>
</gene>
<sequence length="58" mass="6437">MLDSKYTDHKTFFLPFIHKLLSSFHSSLDLTFVIDGSEVGNGCTALMISLYYGSLFAG</sequence>